<dbReference type="Proteomes" id="UP000648182">
    <property type="component" value="Unassembled WGS sequence"/>
</dbReference>
<keyword evidence="3 5" id="KW-0689">Ribosomal protein</keyword>
<dbReference type="InterPro" id="IPR036227">
    <property type="entry name" value="Ribosomal_uL15/eL18_sf"/>
</dbReference>
<keyword evidence="4 5" id="KW-0687">Ribonucleoprotein</keyword>
<feature type="compositionally biased region" description="Gly residues" evidence="7">
    <location>
        <begin position="21"/>
        <end position="31"/>
    </location>
</feature>
<dbReference type="Gene3D" id="3.100.10.10">
    <property type="match status" value="1"/>
</dbReference>
<dbReference type="InterPro" id="IPR030878">
    <property type="entry name" value="Ribosomal_uL15"/>
</dbReference>
<dbReference type="SUPFAM" id="SSF52080">
    <property type="entry name" value="Ribosomal proteins L15p and L18e"/>
    <property type="match status" value="1"/>
</dbReference>
<comment type="similarity">
    <text evidence="1 5 6">Belongs to the universal ribosomal protein uL15 family.</text>
</comment>
<feature type="compositionally biased region" description="Gly residues" evidence="7">
    <location>
        <begin position="42"/>
        <end position="52"/>
    </location>
</feature>
<evidence type="ECO:0000313" key="10">
    <source>
        <dbReference type="Proteomes" id="UP000648182"/>
    </source>
</evidence>
<proteinExistence type="inferred from homology"/>
<dbReference type="HAMAP" id="MF_01341">
    <property type="entry name" value="Ribosomal_uL15"/>
    <property type="match status" value="1"/>
</dbReference>
<feature type="domain" description="Large ribosomal subunit protein uL15/eL18" evidence="8">
    <location>
        <begin position="76"/>
        <end position="143"/>
    </location>
</feature>
<dbReference type="PANTHER" id="PTHR12934">
    <property type="entry name" value="50S RIBOSOMAL PROTEIN L15"/>
    <property type="match status" value="1"/>
</dbReference>
<comment type="function">
    <text evidence="5">Binds to the 23S rRNA.</text>
</comment>
<sequence length="146" mass="15642">MKLHELKPAEGARKERNRVGRGIGSGNGKTSGRGHKGQNSRSGGGVRLGFEGGQTPLFQRLPKRGFTNINRKEYAVVNLDALNRFEDGTEVTPELLIETGVVRNEKSGIKILAKGNIEKKLTVKANKFSSAAKEAIEAAGGSTEVV</sequence>
<evidence type="ECO:0000256" key="7">
    <source>
        <dbReference type="SAM" id="MobiDB-lite"/>
    </source>
</evidence>
<evidence type="ECO:0000256" key="5">
    <source>
        <dbReference type="HAMAP-Rule" id="MF_01341"/>
    </source>
</evidence>
<protein>
    <recommendedName>
        <fullName evidence="5">Large ribosomal subunit protein uL15</fullName>
    </recommendedName>
</protein>
<dbReference type="PANTHER" id="PTHR12934:SF11">
    <property type="entry name" value="LARGE RIBOSOMAL SUBUNIT PROTEIN UL15M"/>
    <property type="match status" value="1"/>
</dbReference>
<comment type="subunit">
    <text evidence="5">Part of the 50S ribosomal subunit.</text>
</comment>
<organism evidence="9 10">
    <name type="scientific">Bacillus norwichensis</name>
    <dbReference type="NCBI Taxonomy" id="2762217"/>
    <lineage>
        <taxon>Bacteria</taxon>
        <taxon>Bacillati</taxon>
        <taxon>Bacillota</taxon>
        <taxon>Bacilli</taxon>
        <taxon>Bacillales</taxon>
        <taxon>Bacillaceae</taxon>
        <taxon>Bacillus</taxon>
    </lineage>
</organism>
<keyword evidence="5" id="KW-0694">RNA-binding</keyword>
<dbReference type="InterPro" id="IPR021131">
    <property type="entry name" value="Ribosomal_uL15/eL18"/>
</dbReference>
<evidence type="ECO:0000256" key="4">
    <source>
        <dbReference type="ARBA" id="ARBA00023274"/>
    </source>
</evidence>
<dbReference type="GO" id="GO:0005840">
    <property type="term" value="C:ribosome"/>
    <property type="evidence" value="ECO:0007669"/>
    <property type="project" value="UniProtKB-KW"/>
</dbReference>
<dbReference type="EMBL" id="JACSPV010000051">
    <property type="protein sequence ID" value="MBD8007236.1"/>
    <property type="molecule type" value="Genomic_DNA"/>
</dbReference>
<feature type="compositionally biased region" description="Basic and acidic residues" evidence="7">
    <location>
        <begin position="1"/>
        <end position="18"/>
    </location>
</feature>
<evidence type="ECO:0000256" key="6">
    <source>
        <dbReference type="RuleBase" id="RU003888"/>
    </source>
</evidence>
<evidence type="ECO:0000313" key="9">
    <source>
        <dbReference type="EMBL" id="MBD8007236.1"/>
    </source>
</evidence>
<evidence type="ECO:0000259" key="8">
    <source>
        <dbReference type="Pfam" id="PF00828"/>
    </source>
</evidence>
<keyword evidence="2 5" id="KW-0699">rRNA-binding</keyword>
<accession>A0ABR8VS40</accession>
<keyword evidence="10" id="KW-1185">Reference proteome</keyword>
<dbReference type="InterPro" id="IPR001196">
    <property type="entry name" value="Ribosomal_uL15_CS"/>
</dbReference>
<gene>
    <name evidence="5 9" type="primary">rplO</name>
    <name evidence="9" type="ORF">H9631_19415</name>
</gene>
<comment type="caution">
    <text evidence="9">The sequence shown here is derived from an EMBL/GenBank/DDBJ whole genome shotgun (WGS) entry which is preliminary data.</text>
</comment>
<dbReference type="PROSITE" id="PS00475">
    <property type="entry name" value="RIBOSOMAL_L15"/>
    <property type="match status" value="1"/>
</dbReference>
<evidence type="ECO:0000256" key="1">
    <source>
        <dbReference type="ARBA" id="ARBA00007320"/>
    </source>
</evidence>
<feature type="region of interest" description="Disordered" evidence="7">
    <location>
        <begin position="1"/>
        <end position="54"/>
    </location>
</feature>
<dbReference type="InterPro" id="IPR005749">
    <property type="entry name" value="Ribosomal_uL15_bac-type"/>
</dbReference>
<evidence type="ECO:0000256" key="3">
    <source>
        <dbReference type="ARBA" id="ARBA00022980"/>
    </source>
</evidence>
<reference evidence="9 10" key="1">
    <citation type="submission" date="2020-08" db="EMBL/GenBank/DDBJ databases">
        <title>A Genomic Blueprint of the Chicken Gut Microbiome.</title>
        <authorList>
            <person name="Gilroy R."/>
            <person name="Ravi A."/>
            <person name="Getino M."/>
            <person name="Pursley I."/>
            <person name="Horton D.L."/>
            <person name="Alikhan N.-F."/>
            <person name="Baker D."/>
            <person name="Gharbi K."/>
            <person name="Hall N."/>
            <person name="Watson M."/>
            <person name="Adriaenssens E.M."/>
            <person name="Foster-Nyarko E."/>
            <person name="Jarju S."/>
            <person name="Secka A."/>
            <person name="Antonio M."/>
            <person name="Oren A."/>
            <person name="Chaudhuri R."/>
            <person name="La Ragione R.M."/>
            <person name="Hildebrand F."/>
            <person name="Pallen M.J."/>
        </authorList>
    </citation>
    <scope>NUCLEOTIDE SEQUENCE [LARGE SCALE GENOMIC DNA]</scope>
    <source>
        <strain evidence="9 10">Sa1BUA2</strain>
    </source>
</reference>
<dbReference type="Pfam" id="PF00828">
    <property type="entry name" value="Ribosomal_L27A"/>
    <property type="match status" value="1"/>
</dbReference>
<dbReference type="NCBIfam" id="TIGR01071">
    <property type="entry name" value="rplO_bact"/>
    <property type="match status" value="1"/>
</dbReference>
<evidence type="ECO:0000256" key="2">
    <source>
        <dbReference type="ARBA" id="ARBA00022730"/>
    </source>
</evidence>
<dbReference type="RefSeq" id="WP_191815736.1">
    <property type="nucleotide sequence ID" value="NZ_JACSPV010000051.1"/>
</dbReference>
<name>A0ABR8VS40_9BACI</name>